<dbReference type="InterPro" id="IPR006016">
    <property type="entry name" value="UspA"/>
</dbReference>
<feature type="domain" description="UspA" evidence="5">
    <location>
        <begin position="165"/>
        <end position="298"/>
    </location>
</feature>
<dbReference type="InterPro" id="IPR006015">
    <property type="entry name" value="Universal_stress_UspA"/>
</dbReference>
<dbReference type="Proteomes" id="UP000180166">
    <property type="component" value="Chromosome"/>
</dbReference>
<evidence type="ECO:0000313" key="8">
    <source>
        <dbReference type="Proteomes" id="UP000037179"/>
    </source>
</evidence>
<dbReference type="GeneID" id="93375186"/>
<evidence type="ECO:0000259" key="5">
    <source>
        <dbReference type="Pfam" id="PF00582"/>
    </source>
</evidence>
<dbReference type="EMBL" id="BBYQ01000062">
    <property type="protein sequence ID" value="GAP29697.1"/>
    <property type="molecule type" value="Genomic_DNA"/>
</dbReference>
<gene>
    <name evidence="6" type="ORF">NS506_04328</name>
    <name evidence="7" type="ORF">NSK11_contig00062-0005</name>
</gene>
<keyword evidence="4" id="KW-0812">Transmembrane</keyword>
<evidence type="ECO:0000256" key="2">
    <source>
        <dbReference type="ARBA" id="ARBA00022741"/>
    </source>
</evidence>
<keyword evidence="3" id="KW-0067">ATP-binding</keyword>
<dbReference type="Pfam" id="PF00582">
    <property type="entry name" value="Usp"/>
    <property type="match status" value="2"/>
</dbReference>
<dbReference type="PANTHER" id="PTHR46268">
    <property type="entry name" value="STRESS RESPONSE PROTEIN NHAX"/>
    <property type="match status" value="1"/>
</dbReference>
<dbReference type="InterPro" id="IPR014729">
    <property type="entry name" value="Rossmann-like_a/b/a_fold"/>
</dbReference>
<dbReference type="Gene3D" id="3.40.50.620">
    <property type="entry name" value="HUPs"/>
    <property type="match status" value="2"/>
</dbReference>
<keyword evidence="4" id="KW-1133">Transmembrane helix</keyword>
<evidence type="ECO:0000313" key="9">
    <source>
        <dbReference type="Proteomes" id="UP000180166"/>
    </source>
</evidence>
<comment type="similarity">
    <text evidence="1">Belongs to the universal stress protein A family.</text>
</comment>
<accession>A0A0B8NGV3</accession>
<dbReference type="OrthoDB" id="3174546at2"/>
<feature type="transmembrane region" description="Helical" evidence="4">
    <location>
        <begin position="274"/>
        <end position="297"/>
    </location>
</feature>
<reference evidence="6 9" key="3">
    <citation type="submission" date="2016-10" db="EMBL/GenBank/DDBJ databases">
        <title>Genome sequence of Nocardia seriolae strain EM150506, isolated from Anguila japonica.</title>
        <authorList>
            <person name="Han H.-J."/>
        </authorList>
    </citation>
    <scope>NUCLEOTIDE SEQUENCE [LARGE SCALE GENOMIC DNA]</scope>
    <source>
        <strain evidence="6 9">EM150506</strain>
    </source>
</reference>
<dbReference type="GO" id="GO:0005524">
    <property type="term" value="F:ATP binding"/>
    <property type="evidence" value="ECO:0007669"/>
    <property type="project" value="UniProtKB-KW"/>
</dbReference>
<keyword evidence="8" id="KW-1185">Reference proteome</keyword>
<dbReference type="AlphaFoldDB" id="A0A0B8NGV3"/>
<evidence type="ECO:0000313" key="7">
    <source>
        <dbReference type="EMBL" id="GAP29697.1"/>
    </source>
</evidence>
<reference evidence="8" key="1">
    <citation type="submission" date="2015-07" db="EMBL/GenBank/DDBJ databases">
        <title>Nocardia seriolae U-1 whole genome shotgun sequence.</title>
        <authorList>
            <person name="Imajoh M."/>
            <person name="Fukumoto Y."/>
            <person name="Sukeda M."/>
            <person name="Yamane J."/>
            <person name="Yamasaki K."/>
            <person name="Shimizu M."/>
            <person name="Ohnishi K."/>
            <person name="Oshima S."/>
        </authorList>
    </citation>
    <scope>NUCLEOTIDE SEQUENCE [LARGE SCALE GENOMIC DNA]</scope>
    <source>
        <strain evidence="8">U-1</strain>
    </source>
</reference>
<reference evidence="7 8" key="2">
    <citation type="journal article" date="2016" name="Genome Announc.">
        <title>Draft Genome Sequence of Erythromycin- and Oxytetracycline-Sensitive Nocardia seriolae Strain U-1 (NBRC 110359).</title>
        <authorList>
            <person name="Imajoh M."/>
            <person name="Sukeda M."/>
            <person name="Shimizu M."/>
            <person name="Yamane J."/>
            <person name="Ohnishi K."/>
            <person name="Oshima S."/>
        </authorList>
    </citation>
    <scope>NUCLEOTIDE SEQUENCE [LARGE SCALE GENOMIC DNA]</scope>
    <source>
        <strain evidence="7 8">U-1</strain>
    </source>
</reference>
<dbReference type="SUPFAM" id="SSF52402">
    <property type="entry name" value="Adenine nucleotide alpha hydrolases-like"/>
    <property type="match status" value="2"/>
</dbReference>
<dbReference type="RefSeq" id="WP_045438034.1">
    <property type="nucleotide sequence ID" value="NZ_AP017900.1"/>
</dbReference>
<evidence type="ECO:0000313" key="6">
    <source>
        <dbReference type="EMBL" id="APA98376.1"/>
    </source>
</evidence>
<evidence type="ECO:0000256" key="4">
    <source>
        <dbReference type="SAM" id="Phobius"/>
    </source>
</evidence>
<name>A0A0B8NGV3_9NOCA</name>
<feature type="domain" description="UspA" evidence="5">
    <location>
        <begin position="16"/>
        <end position="153"/>
    </location>
</feature>
<dbReference type="PANTHER" id="PTHR46268:SF27">
    <property type="entry name" value="UNIVERSAL STRESS PROTEIN RV2623"/>
    <property type="match status" value="1"/>
</dbReference>
<dbReference type="KEGG" id="nsr:NS506_04328"/>
<evidence type="ECO:0000256" key="1">
    <source>
        <dbReference type="ARBA" id="ARBA00008791"/>
    </source>
</evidence>
<protein>
    <submittedName>
        <fullName evidence="6">Universal stress protein</fullName>
    </submittedName>
</protein>
<keyword evidence="2" id="KW-0547">Nucleotide-binding</keyword>
<keyword evidence="4" id="KW-0472">Membrane</keyword>
<sequence length="305" mass="32709">MADTSARDPETWPAPIIAAVDGSQMAYRAVAWAAAEAELRRWPLHIVVAYGVEPRREKYAPVTEAEREEFRWAAEDILAEAIRVARDVTAGADVSITTEAIDAPALTTLVEMSATARMIVVGNRGRGTMRRALLGSVSAGLARRAHCPVTVVHDSTEAGVGASGRPVVVGVDGTENSMPAVETAFEEASRRKAPLLAVHAWRESSGFDLEVVGWETIRRSEDRVLAESLAGFGERFPEVAVERVVTCDTPVHALLEHTEDAQLLVVGSRGRGGFAGLVLGSVSIAMLHAATCPVLVVRSEEKEIR</sequence>
<proteinExistence type="inferred from homology"/>
<organism evidence="7 8">
    <name type="scientific">Nocardia seriolae</name>
    <dbReference type="NCBI Taxonomy" id="37332"/>
    <lineage>
        <taxon>Bacteria</taxon>
        <taxon>Bacillati</taxon>
        <taxon>Actinomycetota</taxon>
        <taxon>Actinomycetes</taxon>
        <taxon>Mycobacteriales</taxon>
        <taxon>Nocardiaceae</taxon>
        <taxon>Nocardia</taxon>
    </lineage>
</organism>
<dbReference type="PRINTS" id="PR01438">
    <property type="entry name" value="UNVRSLSTRESS"/>
</dbReference>
<dbReference type="Proteomes" id="UP000037179">
    <property type="component" value="Unassembled WGS sequence"/>
</dbReference>
<dbReference type="EMBL" id="CP017839">
    <property type="protein sequence ID" value="APA98376.1"/>
    <property type="molecule type" value="Genomic_DNA"/>
</dbReference>
<evidence type="ECO:0000256" key="3">
    <source>
        <dbReference type="ARBA" id="ARBA00022840"/>
    </source>
</evidence>